<accession>A0AAE6TKZ7</accession>
<organism evidence="4 6">
    <name type="scientific">Streptomyces platensis</name>
    <dbReference type="NCBI Taxonomy" id="58346"/>
    <lineage>
        <taxon>Bacteria</taxon>
        <taxon>Bacillati</taxon>
        <taxon>Actinomycetota</taxon>
        <taxon>Actinomycetes</taxon>
        <taxon>Kitasatosporales</taxon>
        <taxon>Streptomycetaceae</taxon>
        <taxon>Streptomyces</taxon>
    </lineage>
</organism>
<dbReference type="PANTHER" id="PTHR40659">
    <property type="entry name" value="NICKEL/COBALT EFFLUX SYSTEM RCNA"/>
    <property type="match status" value="1"/>
</dbReference>
<protein>
    <submittedName>
        <fullName evidence="3">Nickel/cobalt efflux system RcnA</fullName>
    </submittedName>
</protein>
<keyword evidence="2" id="KW-0472">Membrane</keyword>
<dbReference type="PANTHER" id="PTHR40659:SF1">
    <property type="entry name" value="NICKEL_COBALT EFFLUX SYSTEM RCNA"/>
    <property type="match status" value="1"/>
</dbReference>
<sequence>MQSLRHAGAKAARPLLVGILTTLALLGLAGTADAHPFGAPPAARVTAHGKTAEVIWSAAKDDLAVLRKEAHAADESEAHYLGSHIRLSQNARPCSLHHADTAHLVQDGARLRYLCPRQVTTLAVTITALNDVDPKYRTISVTPSGSGGLHTAQEPTHPLTLVPSGSGASGAAAGPQGPFSVWTTDLSGLLAHRVVLPVALLVAAAVGAFHACAPGHGKTLAAGFLVGGRGRARDAVWLGVIVAVMHTASVAALALAWWLAADNAPDIAELTGWLQLIAALVVVAVGLGLLRRHLSNRTHTHDHDGHEQGHDGHGHSHSPGHGHGHGHHHGHGHCHAHPHLLPGTSLLTWRGIALLGTSGGLLPSPSAFLVLLSGLLTGQVGAAVLMVAAFGLGMALTLTGVGLVVLRGRDALLTRATNSPKLRAWTLRAPVIGASAVVLGGGLASALALTRVLAP</sequence>
<evidence type="ECO:0000256" key="2">
    <source>
        <dbReference type="SAM" id="Phobius"/>
    </source>
</evidence>
<reference evidence="4 6" key="2">
    <citation type="submission" date="2017-09" db="EMBL/GenBank/DDBJ databases">
        <authorList>
            <person name="Lee N."/>
            <person name="Cho B.-K."/>
        </authorList>
    </citation>
    <scope>NUCLEOTIDE SEQUENCE [LARGE SCALE GENOMIC DNA]</scope>
    <source>
        <strain evidence="4 6">ATCC 23948</strain>
    </source>
</reference>
<feature type="transmembrane region" description="Helical" evidence="2">
    <location>
        <begin position="194"/>
        <end position="214"/>
    </location>
</feature>
<dbReference type="GO" id="GO:0005886">
    <property type="term" value="C:plasma membrane"/>
    <property type="evidence" value="ECO:0007669"/>
    <property type="project" value="UniProtKB-SubCell"/>
</dbReference>
<feature type="transmembrane region" description="Helical" evidence="2">
    <location>
        <begin position="427"/>
        <end position="449"/>
    </location>
</feature>
<dbReference type="EMBL" id="MIGA01000006">
    <property type="protein sequence ID" value="OSY47091.1"/>
    <property type="molecule type" value="Genomic_DNA"/>
</dbReference>
<name>A0AAE6TKZ7_STRPT</name>
<dbReference type="Proteomes" id="UP000325458">
    <property type="component" value="Chromosome"/>
</dbReference>
<feature type="region of interest" description="Disordered" evidence="1">
    <location>
        <begin position="298"/>
        <end position="335"/>
    </location>
</feature>
<dbReference type="GO" id="GO:0032025">
    <property type="term" value="P:response to cobalt ion"/>
    <property type="evidence" value="ECO:0007669"/>
    <property type="project" value="TreeGrafter"/>
</dbReference>
<dbReference type="GO" id="GO:0006824">
    <property type="term" value="P:cobalt ion transport"/>
    <property type="evidence" value="ECO:0007669"/>
    <property type="project" value="UniProtKB-KW"/>
</dbReference>
<gene>
    <name evidence="3" type="primary">rcnA</name>
    <name evidence="3" type="ORF">BG653_01519</name>
    <name evidence="4" type="ORF">CP981_04400</name>
</gene>
<keyword evidence="2" id="KW-1133">Transmembrane helix</keyword>
<feature type="transmembrane region" description="Helical" evidence="2">
    <location>
        <begin position="382"/>
        <end position="406"/>
    </location>
</feature>
<dbReference type="Proteomes" id="UP000194225">
    <property type="component" value="Unassembled WGS sequence"/>
</dbReference>
<feature type="transmembrane region" description="Helical" evidence="2">
    <location>
        <begin position="235"/>
        <end position="260"/>
    </location>
</feature>
<proteinExistence type="predicted"/>
<feature type="compositionally biased region" description="Basic residues" evidence="1">
    <location>
        <begin position="315"/>
        <end position="335"/>
    </location>
</feature>
<dbReference type="AlphaFoldDB" id="A0AAE6TKZ7"/>
<evidence type="ECO:0000256" key="1">
    <source>
        <dbReference type="SAM" id="MobiDB-lite"/>
    </source>
</evidence>
<evidence type="ECO:0000313" key="4">
    <source>
        <dbReference type="EMBL" id="QEV51017.1"/>
    </source>
</evidence>
<dbReference type="GO" id="GO:0046583">
    <property type="term" value="F:monoatomic cation efflux transmembrane transporter activity"/>
    <property type="evidence" value="ECO:0007669"/>
    <property type="project" value="TreeGrafter"/>
</dbReference>
<reference evidence="3 5" key="1">
    <citation type="submission" date="2016-09" db="EMBL/GenBank/DDBJ databases">
        <title>Streptomyces platensis DSM40041, a candidate organism with high potential of specific P450 cytochromes.</title>
        <authorList>
            <person name="Grumaz C."/>
            <person name="Vainshtein Y."/>
            <person name="Kirstahler P."/>
            <person name="Sohn K."/>
        </authorList>
    </citation>
    <scope>NUCLEOTIDE SEQUENCE [LARGE SCALE GENOMIC DNA]</scope>
    <source>
        <strain evidence="3 5">DSM 40041</strain>
    </source>
</reference>
<dbReference type="GeneID" id="90922573"/>
<keyword evidence="5" id="KW-1185">Reference proteome</keyword>
<dbReference type="GO" id="GO:0015099">
    <property type="term" value="F:nickel cation transmembrane transporter activity"/>
    <property type="evidence" value="ECO:0007669"/>
    <property type="project" value="TreeGrafter"/>
</dbReference>
<feature type="transmembrane region" description="Helical" evidence="2">
    <location>
        <begin position="272"/>
        <end position="290"/>
    </location>
</feature>
<evidence type="ECO:0000313" key="3">
    <source>
        <dbReference type="EMBL" id="OSY47091.1"/>
    </source>
</evidence>
<dbReference type="GO" id="GO:0010045">
    <property type="term" value="P:response to nickel cation"/>
    <property type="evidence" value="ECO:0007669"/>
    <property type="project" value="TreeGrafter"/>
</dbReference>
<feature type="transmembrane region" description="Helical" evidence="2">
    <location>
        <begin position="352"/>
        <end position="376"/>
    </location>
</feature>
<dbReference type="RefSeq" id="WP_085923460.1">
    <property type="nucleotide sequence ID" value="NZ_BAABSS010000002.1"/>
</dbReference>
<dbReference type="EMBL" id="CP023691">
    <property type="protein sequence ID" value="QEV51017.1"/>
    <property type="molecule type" value="Genomic_DNA"/>
</dbReference>
<dbReference type="InterPro" id="IPR051224">
    <property type="entry name" value="NiCoT_RcnA"/>
</dbReference>
<evidence type="ECO:0000313" key="6">
    <source>
        <dbReference type="Proteomes" id="UP000325458"/>
    </source>
</evidence>
<feature type="compositionally biased region" description="Basic and acidic residues" evidence="1">
    <location>
        <begin position="299"/>
        <end position="314"/>
    </location>
</feature>
<evidence type="ECO:0000313" key="5">
    <source>
        <dbReference type="Proteomes" id="UP000194225"/>
    </source>
</evidence>
<dbReference type="KEGG" id="spla:CP981_04400"/>
<keyword evidence="2" id="KW-0812">Transmembrane</keyword>